<evidence type="ECO:0000256" key="6">
    <source>
        <dbReference type="SAM" id="Coils"/>
    </source>
</evidence>
<dbReference type="SMART" id="SM00388">
    <property type="entry name" value="HisKA"/>
    <property type="match status" value="1"/>
</dbReference>
<dbReference type="InterPro" id="IPR005467">
    <property type="entry name" value="His_kinase_dom"/>
</dbReference>
<dbReference type="PROSITE" id="PS50109">
    <property type="entry name" value="HIS_KIN"/>
    <property type="match status" value="1"/>
</dbReference>
<dbReference type="GO" id="GO:0000155">
    <property type="term" value="F:phosphorelay sensor kinase activity"/>
    <property type="evidence" value="ECO:0007669"/>
    <property type="project" value="InterPro"/>
</dbReference>
<feature type="domain" description="Histidine kinase" evidence="7">
    <location>
        <begin position="71"/>
        <end position="284"/>
    </location>
</feature>
<dbReference type="PANTHER" id="PTHR43304:SF1">
    <property type="entry name" value="PAC DOMAIN-CONTAINING PROTEIN"/>
    <property type="match status" value="1"/>
</dbReference>
<evidence type="ECO:0000256" key="2">
    <source>
        <dbReference type="ARBA" id="ARBA00012438"/>
    </source>
</evidence>
<dbReference type="SMART" id="SM00387">
    <property type="entry name" value="HATPase_c"/>
    <property type="match status" value="1"/>
</dbReference>
<dbReference type="Pfam" id="PF02518">
    <property type="entry name" value="HATPase_c"/>
    <property type="match status" value="1"/>
</dbReference>
<evidence type="ECO:0000256" key="3">
    <source>
        <dbReference type="ARBA" id="ARBA00022553"/>
    </source>
</evidence>
<dbReference type="CDD" id="cd00082">
    <property type="entry name" value="HisKA"/>
    <property type="match status" value="1"/>
</dbReference>
<name>A0A831QLZ3_9FLAO</name>
<dbReference type="EMBL" id="DRGL01000024">
    <property type="protein sequence ID" value="HEA20638.1"/>
    <property type="molecule type" value="Genomic_DNA"/>
</dbReference>
<protein>
    <recommendedName>
        <fullName evidence="2">histidine kinase</fullName>
        <ecNumber evidence="2">2.7.13.3</ecNumber>
    </recommendedName>
</protein>
<dbReference type="InterPro" id="IPR036097">
    <property type="entry name" value="HisK_dim/P_sf"/>
</dbReference>
<evidence type="ECO:0000313" key="8">
    <source>
        <dbReference type="EMBL" id="HEA20638.1"/>
    </source>
</evidence>
<keyword evidence="6" id="KW-0175">Coiled coil</keyword>
<sequence length="286" mass="33219">MLRNVTELDQSRKELAEINRNLEKIVQRRTAELEKSRKELAEINKKLEIKVQQRTAELEHKNRELERFAYIASHDLQEPLRTISNYIAVIQEDFENDLSEEIGNYLQTIGKSAERMKALIIALLEFSRLGSNRERIEVDSKKIIVEVIDDLQHSIQSTKAKVKVDNLPRLSAYETELRQVFQNLMTNAIKFRKEDISPVIKIRYKEVEDFHQFSISDNGIGIASKDTERIFQIFHKLHLNKKYEGYGIGLANTRKIVELHGGTIWVESEIGEGSTFYFTICKQPGL</sequence>
<dbReference type="Gene3D" id="1.10.287.130">
    <property type="match status" value="1"/>
</dbReference>
<comment type="catalytic activity">
    <reaction evidence="1">
        <text>ATP + protein L-histidine = ADP + protein N-phospho-L-histidine.</text>
        <dbReference type="EC" id="2.7.13.3"/>
    </reaction>
</comment>
<dbReference type="EC" id="2.7.13.3" evidence="2"/>
<keyword evidence="4" id="KW-0808">Transferase</keyword>
<proteinExistence type="predicted"/>
<dbReference type="InterPro" id="IPR004358">
    <property type="entry name" value="Sig_transdc_His_kin-like_C"/>
</dbReference>
<evidence type="ECO:0000256" key="5">
    <source>
        <dbReference type="ARBA" id="ARBA00022777"/>
    </source>
</evidence>
<accession>A0A831QLZ3</accession>
<keyword evidence="5" id="KW-0418">Kinase</keyword>
<feature type="coiled-coil region" evidence="6">
    <location>
        <begin position="8"/>
        <end position="64"/>
    </location>
</feature>
<dbReference type="InterPro" id="IPR052162">
    <property type="entry name" value="Sensor_kinase/Photoreceptor"/>
</dbReference>
<dbReference type="AlphaFoldDB" id="A0A831QLZ3"/>
<dbReference type="InterPro" id="IPR036890">
    <property type="entry name" value="HATPase_C_sf"/>
</dbReference>
<organism evidence="8">
    <name type="scientific">Pricia antarctica</name>
    <dbReference type="NCBI Taxonomy" id="641691"/>
    <lineage>
        <taxon>Bacteria</taxon>
        <taxon>Pseudomonadati</taxon>
        <taxon>Bacteroidota</taxon>
        <taxon>Flavobacteriia</taxon>
        <taxon>Flavobacteriales</taxon>
        <taxon>Flavobacteriaceae</taxon>
        <taxon>Pricia</taxon>
    </lineage>
</organism>
<dbReference type="PANTHER" id="PTHR43304">
    <property type="entry name" value="PHYTOCHROME-LIKE PROTEIN CPH1"/>
    <property type="match status" value="1"/>
</dbReference>
<evidence type="ECO:0000259" key="7">
    <source>
        <dbReference type="PROSITE" id="PS50109"/>
    </source>
</evidence>
<dbReference type="Proteomes" id="UP000886191">
    <property type="component" value="Unassembled WGS sequence"/>
</dbReference>
<dbReference type="FunFam" id="3.30.565.10:FF:000006">
    <property type="entry name" value="Sensor histidine kinase WalK"/>
    <property type="match status" value="1"/>
</dbReference>
<dbReference type="InterPro" id="IPR003594">
    <property type="entry name" value="HATPase_dom"/>
</dbReference>
<evidence type="ECO:0000256" key="4">
    <source>
        <dbReference type="ARBA" id="ARBA00022679"/>
    </source>
</evidence>
<dbReference type="Gene3D" id="3.30.565.10">
    <property type="entry name" value="Histidine kinase-like ATPase, C-terminal domain"/>
    <property type="match status" value="1"/>
</dbReference>
<comment type="caution">
    <text evidence="8">The sequence shown here is derived from an EMBL/GenBank/DDBJ whole genome shotgun (WGS) entry which is preliminary data.</text>
</comment>
<dbReference type="InterPro" id="IPR003661">
    <property type="entry name" value="HisK_dim/P_dom"/>
</dbReference>
<dbReference type="SUPFAM" id="SSF47384">
    <property type="entry name" value="Homodimeric domain of signal transducing histidine kinase"/>
    <property type="match status" value="1"/>
</dbReference>
<dbReference type="Pfam" id="PF00512">
    <property type="entry name" value="HisKA"/>
    <property type="match status" value="1"/>
</dbReference>
<keyword evidence="3" id="KW-0597">Phosphoprotein</keyword>
<evidence type="ECO:0000256" key="1">
    <source>
        <dbReference type="ARBA" id="ARBA00000085"/>
    </source>
</evidence>
<reference evidence="8" key="1">
    <citation type="journal article" date="2020" name="mSystems">
        <title>Genome- and Community-Level Interaction Insights into Carbon Utilization and Element Cycling Functions of Hydrothermarchaeota in Hydrothermal Sediment.</title>
        <authorList>
            <person name="Zhou Z."/>
            <person name="Liu Y."/>
            <person name="Xu W."/>
            <person name="Pan J."/>
            <person name="Luo Z.H."/>
            <person name="Li M."/>
        </authorList>
    </citation>
    <scope>NUCLEOTIDE SEQUENCE [LARGE SCALE GENOMIC DNA]</scope>
    <source>
        <strain evidence="8">HyVt-345</strain>
    </source>
</reference>
<gene>
    <name evidence="8" type="ORF">ENH87_06940</name>
</gene>
<dbReference type="PRINTS" id="PR00344">
    <property type="entry name" value="BCTRLSENSOR"/>
</dbReference>
<dbReference type="SUPFAM" id="SSF55874">
    <property type="entry name" value="ATPase domain of HSP90 chaperone/DNA topoisomerase II/histidine kinase"/>
    <property type="match status" value="1"/>
</dbReference>